<dbReference type="SUPFAM" id="SSF46689">
    <property type="entry name" value="Homeodomain-like"/>
    <property type="match status" value="1"/>
</dbReference>
<dbReference type="Proteomes" id="UP000295438">
    <property type="component" value="Unassembled WGS sequence"/>
</dbReference>
<protein>
    <submittedName>
        <fullName evidence="7">Helix-turn-helix domain-containing protein</fullName>
    </submittedName>
</protein>
<dbReference type="InterPro" id="IPR011990">
    <property type="entry name" value="TPR-like_helical_dom_sf"/>
</dbReference>
<dbReference type="Gene3D" id="1.10.10.60">
    <property type="entry name" value="Homeodomain-like"/>
    <property type="match status" value="1"/>
</dbReference>
<keyword evidence="3" id="KW-0804">Transcription</keyword>
<keyword evidence="2" id="KW-0238">DNA-binding</keyword>
<dbReference type="EMBL" id="SMUW01000032">
    <property type="protein sequence ID" value="TDK45410.1"/>
    <property type="molecule type" value="Genomic_DNA"/>
</dbReference>
<comment type="caution">
    <text evidence="7">The sequence shown here is derived from an EMBL/GenBank/DDBJ whole genome shotgun (WGS) entry which is preliminary data.</text>
</comment>
<dbReference type="SUPFAM" id="SSF81901">
    <property type="entry name" value="HCP-like"/>
    <property type="match status" value="2"/>
</dbReference>
<dbReference type="InterPro" id="IPR019734">
    <property type="entry name" value="TPR_rpt"/>
</dbReference>
<keyword evidence="8" id="KW-1185">Reference proteome</keyword>
<feature type="transmembrane region" description="Helical" evidence="5">
    <location>
        <begin position="136"/>
        <end position="154"/>
    </location>
</feature>
<dbReference type="GO" id="GO:0003700">
    <property type="term" value="F:DNA-binding transcription factor activity"/>
    <property type="evidence" value="ECO:0007669"/>
    <property type="project" value="InterPro"/>
</dbReference>
<keyword evidence="5" id="KW-1133">Transmembrane helix</keyword>
<dbReference type="SMART" id="SM00028">
    <property type="entry name" value="TPR"/>
    <property type="match status" value="2"/>
</dbReference>
<feature type="repeat" description="TPR" evidence="4">
    <location>
        <begin position="387"/>
        <end position="420"/>
    </location>
</feature>
<dbReference type="InterPro" id="IPR009057">
    <property type="entry name" value="Homeodomain-like_sf"/>
</dbReference>
<feature type="domain" description="HTH araC/xylS-type" evidence="6">
    <location>
        <begin position="13"/>
        <end position="112"/>
    </location>
</feature>
<dbReference type="Pfam" id="PF12833">
    <property type="entry name" value="HTH_18"/>
    <property type="match status" value="1"/>
</dbReference>
<keyword evidence="1" id="KW-0805">Transcription regulation</keyword>
<proteinExistence type="predicted"/>
<dbReference type="InterPro" id="IPR018060">
    <property type="entry name" value="HTH_AraC"/>
</dbReference>
<evidence type="ECO:0000313" key="7">
    <source>
        <dbReference type="EMBL" id="TDK45410.1"/>
    </source>
</evidence>
<keyword evidence="5" id="KW-0472">Membrane</keyword>
<gene>
    <name evidence="7" type="ORF">E1898_07910</name>
</gene>
<dbReference type="PROSITE" id="PS00041">
    <property type="entry name" value="HTH_ARAC_FAMILY_1"/>
    <property type="match status" value="1"/>
</dbReference>
<dbReference type="PANTHER" id="PTHR43280">
    <property type="entry name" value="ARAC-FAMILY TRANSCRIPTIONAL REGULATOR"/>
    <property type="match status" value="1"/>
</dbReference>
<evidence type="ECO:0000256" key="4">
    <source>
        <dbReference type="PROSITE-ProRule" id="PRU00339"/>
    </source>
</evidence>
<reference evidence="7 8" key="1">
    <citation type="submission" date="2019-03" db="EMBL/GenBank/DDBJ databases">
        <title>Algoriphagus aquimaris sp. nov., isolated form marine sediment in Pohang, Korea.</title>
        <authorList>
            <person name="Kim J."/>
            <person name="Yoon S.-H."/>
            <person name="Lee S.-S."/>
        </authorList>
    </citation>
    <scope>NUCLEOTIDE SEQUENCE [LARGE SCALE GENOMIC DNA]</scope>
    <source>
        <strain evidence="7 8">F21</strain>
    </source>
</reference>
<dbReference type="Gene3D" id="1.25.40.10">
    <property type="entry name" value="Tetratricopeptide repeat domain"/>
    <property type="match status" value="2"/>
</dbReference>
<dbReference type="PROSITE" id="PS01124">
    <property type="entry name" value="HTH_ARAC_FAMILY_2"/>
    <property type="match status" value="1"/>
</dbReference>
<dbReference type="AlphaFoldDB" id="A0A4R5V0X4"/>
<keyword evidence="4" id="KW-0802">TPR repeat</keyword>
<evidence type="ECO:0000256" key="2">
    <source>
        <dbReference type="ARBA" id="ARBA00023125"/>
    </source>
</evidence>
<evidence type="ECO:0000256" key="5">
    <source>
        <dbReference type="SAM" id="Phobius"/>
    </source>
</evidence>
<dbReference type="GO" id="GO:0043565">
    <property type="term" value="F:sequence-specific DNA binding"/>
    <property type="evidence" value="ECO:0007669"/>
    <property type="project" value="InterPro"/>
</dbReference>
<dbReference type="PROSITE" id="PS50005">
    <property type="entry name" value="TPR"/>
    <property type="match status" value="1"/>
</dbReference>
<dbReference type="Gene3D" id="3.40.50.10070">
    <property type="entry name" value="TolB, N-terminal domain"/>
    <property type="match status" value="1"/>
</dbReference>
<evidence type="ECO:0000259" key="6">
    <source>
        <dbReference type="PROSITE" id="PS01124"/>
    </source>
</evidence>
<sequence>MAEDQKHSEDFLSQATAIVVEKASDEQFGVSELAEAMNMSRSNLLRKIQAGTGLSASLFIRKIRLEIAMDLIKEGNMTVSEVSYQVGFGSASYFIKCFREQYGFPPGEVGKQKIELPQKEDNPIPQPIQDRPSNTWIFGLLAVLLVVAVGYFFWPKTEPQFSLEEKSIAVLPFKNESADSSNLYFVNGLMESTLNNLQKIKNLRVISRSSVEKYRNTNKSIPEMASELGVSYFVSGSGQKVGEQVLLSIQLIDAETERQVWAEQYNRQLADIFSIQNEIATQITDAIKVFVTPTELEQIEKRPTDNLLAYDYYLQALEPYHSRTDEGLKEGIALFEKAIEQDPEFSLAYAHVAISYYLLEMFRSEKQFTEKINSYADKALLLDSKSAESLTAKAFYYIQSEEFALARPYLEKALEYNPNSALAIQMLADFYFRLEPDTEKYLEYALKAVQIQVESGDSTSQSYSYLQLANALVTAGFVDKAKEFIDRSLAYDSTNYYAPHLRSYILFAKEKDNEKMRQRLIKLWERDPSRLDILQDIGKFFYLDRKYDSADFYYTIFVEARETNGLSIYELENSKISLVYEQNGKVKEADRLFEEYQEFAESDQSIYRNIALATKYAIEEDWEKALDYVEAFANEENNQFWFLYLKDEPVFEPIKNRSRFQSAMQKIETRFWEQHEQIKLKLEKENLI</sequence>
<accession>A0A4R5V0X4</accession>
<dbReference type="InterPro" id="IPR018062">
    <property type="entry name" value="HTH_AraC-typ_CS"/>
</dbReference>
<evidence type="ECO:0000313" key="8">
    <source>
        <dbReference type="Proteomes" id="UP000295438"/>
    </source>
</evidence>
<evidence type="ECO:0000256" key="1">
    <source>
        <dbReference type="ARBA" id="ARBA00023015"/>
    </source>
</evidence>
<keyword evidence="5" id="KW-0812">Transmembrane</keyword>
<evidence type="ECO:0000256" key="3">
    <source>
        <dbReference type="ARBA" id="ARBA00023163"/>
    </source>
</evidence>
<dbReference type="PANTHER" id="PTHR43280:SF2">
    <property type="entry name" value="HTH-TYPE TRANSCRIPTIONAL REGULATOR EXSA"/>
    <property type="match status" value="1"/>
</dbReference>
<dbReference type="SMART" id="SM00342">
    <property type="entry name" value="HTH_ARAC"/>
    <property type="match status" value="1"/>
</dbReference>
<dbReference type="RefSeq" id="WP_133390477.1">
    <property type="nucleotide sequence ID" value="NZ_SMUW01000032.1"/>
</dbReference>
<organism evidence="7 8">
    <name type="scientific">Algoriphagus formosus</name>
    <dbReference type="NCBI Taxonomy" id="2007308"/>
    <lineage>
        <taxon>Bacteria</taxon>
        <taxon>Pseudomonadati</taxon>
        <taxon>Bacteroidota</taxon>
        <taxon>Cytophagia</taxon>
        <taxon>Cytophagales</taxon>
        <taxon>Cyclobacteriaceae</taxon>
        <taxon>Algoriphagus</taxon>
    </lineage>
</organism>
<name>A0A4R5V0X4_9BACT</name>